<dbReference type="STRING" id="100787.A0A0G4L2N2"/>
<dbReference type="Proteomes" id="UP000044602">
    <property type="component" value="Unassembled WGS sequence"/>
</dbReference>
<feature type="active site" evidence="10">
    <location>
        <position position="562"/>
    </location>
</feature>
<dbReference type="GO" id="GO:0006508">
    <property type="term" value="P:proteolysis"/>
    <property type="evidence" value="ECO:0007669"/>
    <property type="project" value="UniProtKB-KW"/>
</dbReference>
<dbReference type="CDD" id="cd05474">
    <property type="entry name" value="SAP_like"/>
    <property type="match status" value="1"/>
</dbReference>
<feature type="active site" evidence="10">
    <location>
        <position position="758"/>
    </location>
</feature>
<evidence type="ECO:0000256" key="11">
    <source>
        <dbReference type="SAM" id="MobiDB-lite"/>
    </source>
</evidence>
<keyword evidence="8" id="KW-0378">Hydrolase</keyword>
<organism evidence="14 15">
    <name type="scientific">Verticillium longisporum</name>
    <name type="common">Verticillium dahliae var. longisporum</name>
    <dbReference type="NCBI Taxonomy" id="100787"/>
    <lineage>
        <taxon>Eukaryota</taxon>
        <taxon>Fungi</taxon>
        <taxon>Dikarya</taxon>
        <taxon>Ascomycota</taxon>
        <taxon>Pezizomycotina</taxon>
        <taxon>Sordariomycetes</taxon>
        <taxon>Hypocreomycetidae</taxon>
        <taxon>Glomerellales</taxon>
        <taxon>Plectosphaerellaceae</taxon>
        <taxon>Verticillium</taxon>
    </lineage>
</organism>
<name>A0A0G4L2N2_VERLO</name>
<dbReference type="PROSITE" id="PS51767">
    <property type="entry name" value="PEPTIDASE_A1"/>
    <property type="match status" value="1"/>
</dbReference>
<keyword evidence="5" id="KW-0645">Protease</keyword>
<dbReference type="EMBL" id="CVQH01007335">
    <property type="protein sequence ID" value="CRK16257.1"/>
    <property type="molecule type" value="Genomic_DNA"/>
</dbReference>
<keyword evidence="15" id="KW-1185">Reference proteome</keyword>
<dbReference type="Pfam" id="PF00026">
    <property type="entry name" value="Asp"/>
    <property type="match status" value="1"/>
</dbReference>
<evidence type="ECO:0000256" key="1">
    <source>
        <dbReference type="ARBA" id="ARBA00001678"/>
    </source>
</evidence>
<sequence>MHSRISTLLSLGMALAGREVAAQFVSVNGQHFAVDGKDFIFAGSNAYYWPFSNAGDLSFTQADIELGMKAALDAGLTVFRTWGFNEANSTYDPNGLPRYGQQDPATVFQTWSPGGTVEVNLAPLDKVVAAAEKTGIKLIVTLTNNWADYGGMDVYTTNLGFRYHDDFYRQPTIKAAYKKYLSEVVGRYGDSPAIFAWEVANELRCAADGTRNLPSSGDCTPELLLEWVDEISTHIKSVDANHLVATGGEGAFNRQSDDHFYNGGDGNDFDGELKLRNIDFGVFHSYPDWWSKTVEWTNQWIRDHAEAGRTAGKPVVHEEYGWMTDKARQEQLGKTADKGRIEVLGGWQAISIEEKISDMFWQFGFSGYSSGRNHDDGFTIFLDDEEAKPLVYDHAKAMNGSTGLRAPAGQIHAVATAVSIDLRCSPSLAMALSLLLFLCLAVFALAWPHLPADDGTFGLSMTLPVPVTGGRGDQHDGEASRRQLPVDDDDDDTGAFYTLPIIHSTKRGVFSRQIEVELANRSDVAYYAQREFSFSSVLEQYFTDSWKVNIGTPPQPVYAQLDTGSFELWVNPDCTVLRPADQRFCQAVGVYDPARSSSSSLLSSTASLRYGIGTANISYVRDDVSFAGSPVLSHVRFGMATATTDQFAGILGLGHGKNYTVTYPNMMDELVAQGAIRTKTYSLALGSKTEQQGLLVLGGIDTAKYSGHLAALPVIPAQQAPDRVARFWVNLRSLALTPPSGVTRAPYVAAAGLPVFLDSGATMTLLPRALADAIAADFGASPSSSPDDPETSHSFYEVDCSMADAPGTLDFSFGRSLTIRVPYAEMVRRTRADPPRCVLGFVPDDDFALLGDTFLRSAYAVFDLESDVVYMAQYRNCGERPMAVRRVQDIHAIVGLCEAPARPSQAVAAPDTAPTEAATFASGPVPGLVDVSAAAGLSLSRAWVWSIAFAMVLVHVA</sequence>
<evidence type="ECO:0000256" key="9">
    <source>
        <dbReference type="ARBA" id="ARBA00023295"/>
    </source>
</evidence>
<evidence type="ECO:0000256" key="5">
    <source>
        <dbReference type="ARBA" id="ARBA00022670"/>
    </source>
</evidence>
<dbReference type="InterPro" id="IPR033121">
    <property type="entry name" value="PEPTIDASE_A1"/>
</dbReference>
<evidence type="ECO:0000259" key="13">
    <source>
        <dbReference type="PROSITE" id="PS51767"/>
    </source>
</evidence>
<evidence type="ECO:0000256" key="6">
    <source>
        <dbReference type="ARBA" id="ARBA00022729"/>
    </source>
</evidence>
<keyword evidence="6 12" id="KW-0732">Signal</keyword>
<evidence type="ECO:0000256" key="8">
    <source>
        <dbReference type="ARBA" id="ARBA00022801"/>
    </source>
</evidence>
<keyword evidence="7" id="KW-0064">Aspartyl protease</keyword>
<dbReference type="Gene3D" id="2.40.70.10">
    <property type="entry name" value="Acid Proteases"/>
    <property type="match status" value="2"/>
</dbReference>
<comment type="catalytic activity">
    <reaction evidence="1">
        <text>Random hydrolysis of (1-&gt;4)-beta-D-mannosidic linkages in mannans, galactomannans and glucomannans.</text>
        <dbReference type="EC" id="3.2.1.78"/>
    </reaction>
</comment>
<dbReference type="Gene3D" id="3.20.20.80">
    <property type="entry name" value="Glycosidases"/>
    <property type="match status" value="1"/>
</dbReference>
<dbReference type="SUPFAM" id="SSF50630">
    <property type="entry name" value="Acid proteases"/>
    <property type="match status" value="1"/>
</dbReference>
<feature type="compositionally biased region" description="Basic and acidic residues" evidence="11">
    <location>
        <begin position="472"/>
        <end position="485"/>
    </location>
</feature>
<dbReference type="GO" id="GO:0004190">
    <property type="term" value="F:aspartic-type endopeptidase activity"/>
    <property type="evidence" value="ECO:0007669"/>
    <property type="project" value="UniProtKB-KW"/>
</dbReference>
<dbReference type="InterPro" id="IPR021109">
    <property type="entry name" value="Peptidase_aspartic_dom_sf"/>
</dbReference>
<dbReference type="InterPro" id="IPR045053">
    <property type="entry name" value="MAN-like"/>
</dbReference>
<reference evidence="14 15" key="1">
    <citation type="submission" date="2015-05" db="EMBL/GenBank/DDBJ databases">
        <authorList>
            <person name="Wang D.B."/>
            <person name="Wang M."/>
        </authorList>
    </citation>
    <scope>NUCLEOTIDE SEQUENCE [LARGE SCALE GENOMIC DNA]</scope>
    <source>
        <strain evidence="14">VL1</strain>
    </source>
</reference>
<feature type="signal peptide" evidence="12">
    <location>
        <begin position="1"/>
        <end position="22"/>
    </location>
</feature>
<evidence type="ECO:0000256" key="2">
    <source>
        <dbReference type="ARBA" id="ARBA00005641"/>
    </source>
</evidence>
<evidence type="ECO:0000256" key="10">
    <source>
        <dbReference type="PIRSR" id="PIRSR601461-1"/>
    </source>
</evidence>
<dbReference type="AlphaFoldDB" id="A0A0G4L2N2"/>
<dbReference type="Pfam" id="PF26410">
    <property type="entry name" value="GH5_mannosidase"/>
    <property type="match status" value="1"/>
</dbReference>
<dbReference type="PANTHER" id="PTHR31451:SF21">
    <property type="entry name" value="MANNAN ENDO-1,4-BETA-MANNOSIDASE C"/>
    <property type="match status" value="1"/>
</dbReference>
<dbReference type="InterPro" id="IPR033876">
    <property type="entry name" value="SAP-like"/>
</dbReference>
<evidence type="ECO:0000313" key="14">
    <source>
        <dbReference type="EMBL" id="CRK16257.1"/>
    </source>
</evidence>
<dbReference type="GO" id="GO:0016985">
    <property type="term" value="F:mannan endo-1,4-beta-mannosidase activity"/>
    <property type="evidence" value="ECO:0007669"/>
    <property type="project" value="UniProtKB-EC"/>
</dbReference>
<comment type="similarity">
    <text evidence="3">Belongs to the peptidase A1 family.</text>
</comment>
<feature type="domain" description="Peptidase A1" evidence="13">
    <location>
        <begin position="544"/>
        <end position="872"/>
    </location>
</feature>
<evidence type="ECO:0000256" key="12">
    <source>
        <dbReference type="SAM" id="SignalP"/>
    </source>
</evidence>
<feature type="chain" id="PRO_5002566035" description="mannan endo-1,4-beta-mannosidase" evidence="12">
    <location>
        <begin position="23"/>
        <end position="957"/>
    </location>
</feature>
<evidence type="ECO:0000256" key="3">
    <source>
        <dbReference type="ARBA" id="ARBA00007447"/>
    </source>
</evidence>
<gene>
    <name evidence="14" type="ORF">BN1708_011695</name>
</gene>
<dbReference type="SUPFAM" id="SSF51445">
    <property type="entry name" value="(Trans)glycosidases"/>
    <property type="match status" value="1"/>
</dbReference>
<dbReference type="PRINTS" id="PR00792">
    <property type="entry name" value="PEPSIN"/>
</dbReference>
<dbReference type="InterPro" id="IPR001547">
    <property type="entry name" value="Glyco_hydro_5"/>
</dbReference>
<proteinExistence type="inferred from homology"/>
<accession>A0A0G4L2N2</accession>
<evidence type="ECO:0000313" key="15">
    <source>
        <dbReference type="Proteomes" id="UP000044602"/>
    </source>
</evidence>
<feature type="region of interest" description="Disordered" evidence="11">
    <location>
        <begin position="468"/>
        <end position="487"/>
    </location>
</feature>
<dbReference type="InterPro" id="IPR017853">
    <property type="entry name" value="GH"/>
</dbReference>
<dbReference type="PANTHER" id="PTHR31451">
    <property type="match status" value="1"/>
</dbReference>
<dbReference type="EC" id="3.2.1.78" evidence="4"/>
<evidence type="ECO:0000256" key="7">
    <source>
        <dbReference type="ARBA" id="ARBA00022750"/>
    </source>
</evidence>
<dbReference type="InterPro" id="IPR001461">
    <property type="entry name" value="Aspartic_peptidase_A1"/>
</dbReference>
<protein>
    <recommendedName>
        <fullName evidence="4">mannan endo-1,4-beta-mannosidase</fullName>
        <ecNumber evidence="4">3.2.1.78</ecNumber>
    </recommendedName>
</protein>
<evidence type="ECO:0000256" key="4">
    <source>
        <dbReference type="ARBA" id="ARBA00012706"/>
    </source>
</evidence>
<dbReference type="GO" id="GO:0046355">
    <property type="term" value="P:mannan catabolic process"/>
    <property type="evidence" value="ECO:0007669"/>
    <property type="project" value="UniProtKB-ARBA"/>
</dbReference>
<comment type="similarity">
    <text evidence="2">Belongs to the glycosyl hydrolase 5 (cellulase A) family.</text>
</comment>
<keyword evidence="9" id="KW-0326">Glycosidase</keyword>